<sequence>MEQAPESQPDALSAGRRNLPYNTKPYEIEEVLATNGFGHLENIHISIDPVSARNPGYCFVDFTDRSTADHALSSLSATISGRPIRVGPCEPKKQGDRHYNRQDSFAFRRWGDWSATSEITIGQISGKGIEQGPYWALDHFDDMIQSHEARRLYVGGLGKMINQAQHNREITDLFAGFSPTAIGKRITPHKSTRSMPGNHHYCFIDFETKEETKAAMKALNGRPIAEGKLKVALAGDIPRTLVNRHTDVRYGRRVYNGNYLGSNSPCSENMAESNKALASSDWRRRGNE</sequence>
<comment type="caution">
    <text evidence="5">The sequence shown here is derived from an EMBL/GenBank/DDBJ whole genome shotgun (WGS) entry which is preliminary data.</text>
</comment>
<feature type="domain" description="RRM" evidence="4">
    <location>
        <begin position="150"/>
        <end position="236"/>
    </location>
</feature>
<keyword evidence="1 2" id="KW-0694">RNA-binding</keyword>
<feature type="region of interest" description="Disordered" evidence="3">
    <location>
        <begin position="266"/>
        <end position="288"/>
    </location>
</feature>
<dbReference type="AlphaFoldDB" id="A0AAD6I590"/>
<evidence type="ECO:0000313" key="5">
    <source>
        <dbReference type="EMBL" id="KAJ6030934.1"/>
    </source>
</evidence>
<keyword evidence="6" id="KW-1185">Reference proteome</keyword>
<evidence type="ECO:0000259" key="4">
    <source>
        <dbReference type="PROSITE" id="PS50102"/>
    </source>
</evidence>
<evidence type="ECO:0000256" key="3">
    <source>
        <dbReference type="SAM" id="MobiDB-lite"/>
    </source>
</evidence>
<dbReference type="GO" id="GO:0003723">
    <property type="term" value="F:RNA binding"/>
    <property type="evidence" value="ECO:0007669"/>
    <property type="project" value="UniProtKB-UniRule"/>
</dbReference>
<accession>A0AAD6I590</accession>
<dbReference type="InterPro" id="IPR000504">
    <property type="entry name" value="RRM_dom"/>
</dbReference>
<organism evidence="5 6">
    <name type="scientific">Penicillium canescens</name>
    <dbReference type="NCBI Taxonomy" id="5083"/>
    <lineage>
        <taxon>Eukaryota</taxon>
        <taxon>Fungi</taxon>
        <taxon>Dikarya</taxon>
        <taxon>Ascomycota</taxon>
        <taxon>Pezizomycotina</taxon>
        <taxon>Eurotiomycetes</taxon>
        <taxon>Eurotiomycetidae</taxon>
        <taxon>Eurotiales</taxon>
        <taxon>Aspergillaceae</taxon>
        <taxon>Penicillium</taxon>
    </lineage>
</organism>
<gene>
    <name evidence="5" type="ORF">N7460_009996</name>
</gene>
<reference evidence="5" key="1">
    <citation type="journal article" date="2023" name="IMA Fungus">
        <title>Comparative genomic study of the Penicillium genus elucidates a diverse pangenome and 15 lateral gene transfer events.</title>
        <authorList>
            <person name="Petersen C."/>
            <person name="Sorensen T."/>
            <person name="Nielsen M.R."/>
            <person name="Sondergaard T.E."/>
            <person name="Sorensen J.L."/>
            <person name="Fitzpatrick D.A."/>
            <person name="Frisvad J.C."/>
            <person name="Nielsen K.L."/>
        </authorList>
    </citation>
    <scope>NUCLEOTIDE SEQUENCE</scope>
    <source>
        <strain evidence="5">IBT 15450</strain>
    </source>
</reference>
<evidence type="ECO:0000256" key="1">
    <source>
        <dbReference type="ARBA" id="ARBA00022884"/>
    </source>
</evidence>
<dbReference type="EMBL" id="JAQJZL010000013">
    <property type="protein sequence ID" value="KAJ6030934.1"/>
    <property type="molecule type" value="Genomic_DNA"/>
</dbReference>
<dbReference type="InterPro" id="IPR012677">
    <property type="entry name" value="Nucleotide-bd_a/b_plait_sf"/>
</dbReference>
<evidence type="ECO:0000313" key="6">
    <source>
        <dbReference type="Proteomes" id="UP001219568"/>
    </source>
</evidence>
<protein>
    <submittedName>
        <fullName evidence="5">RNA recognition motif domain protein</fullName>
    </submittedName>
</protein>
<evidence type="ECO:0000256" key="2">
    <source>
        <dbReference type="PROSITE-ProRule" id="PRU00176"/>
    </source>
</evidence>
<dbReference type="InterPro" id="IPR035979">
    <property type="entry name" value="RBD_domain_sf"/>
</dbReference>
<proteinExistence type="predicted"/>
<dbReference type="Gene3D" id="3.30.70.330">
    <property type="match status" value="2"/>
</dbReference>
<dbReference type="PROSITE" id="PS50102">
    <property type="entry name" value="RRM"/>
    <property type="match status" value="2"/>
</dbReference>
<dbReference type="CDD" id="cd00590">
    <property type="entry name" value="RRM_SF"/>
    <property type="match status" value="2"/>
</dbReference>
<dbReference type="SUPFAM" id="SSF54928">
    <property type="entry name" value="RNA-binding domain, RBD"/>
    <property type="match status" value="1"/>
</dbReference>
<dbReference type="PANTHER" id="PTHR21245">
    <property type="entry name" value="HETEROGENEOUS NUCLEAR RIBONUCLEOPROTEIN"/>
    <property type="match status" value="1"/>
</dbReference>
<dbReference type="SMART" id="SM00360">
    <property type="entry name" value="RRM"/>
    <property type="match status" value="2"/>
</dbReference>
<name>A0AAD6I590_PENCN</name>
<dbReference type="Proteomes" id="UP001219568">
    <property type="component" value="Unassembled WGS sequence"/>
</dbReference>
<feature type="domain" description="RRM" evidence="4">
    <location>
        <begin position="18"/>
        <end position="91"/>
    </location>
</feature>
<reference evidence="5" key="2">
    <citation type="submission" date="2023-01" db="EMBL/GenBank/DDBJ databases">
        <authorList>
            <person name="Petersen C."/>
        </authorList>
    </citation>
    <scope>NUCLEOTIDE SEQUENCE</scope>
    <source>
        <strain evidence="5">IBT 15450</strain>
    </source>
</reference>
<dbReference type="Pfam" id="PF00076">
    <property type="entry name" value="RRM_1"/>
    <property type="match status" value="2"/>
</dbReference>